<reference evidence="1 2" key="1">
    <citation type="journal article" date="2021" name="BMC Biol.">
        <title>Horizontally acquired antibacterial genes associated with adaptive radiation of ladybird beetles.</title>
        <authorList>
            <person name="Li H.S."/>
            <person name="Tang X.F."/>
            <person name="Huang Y.H."/>
            <person name="Xu Z.Y."/>
            <person name="Chen M.L."/>
            <person name="Du X.Y."/>
            <person name="Qiu B.Y."/>
            <person name="Chen P.T."/>
            <person name="Zhang W."/>
            <person name="Slipinski A."/>
            <person name="Escalona H.E."/>
            <person name="Waterhouse R.M."/>
            <person name="Zwick A."/>
            <person name="Pang H."/>
        </authorList>
    </citation>
    <scope>NUCLEOTIDE SEQUENCE [LARGE SCALE GENOMIC DNA]</scope>
    <source>
        <strain evidence="1">SYSU2018</strain>
    </source>
</reference>
<protein>
    <submittedName>
        <fullName evidence="1">Uncharacterized protein</fullName>
    </submittedName>
</protein>
<sequence length="119" mass="13960">SLSKQWSHILKPRHEMDVNSKNKKIDPEFANENEINKKFMCELQYQIYIKSTNRASLLVSKKQIRRRKSFEDEMNVRPIERRNQYEADISGQAENPVSSLLHLCTFLHHCNSQDGGVTI</sequence>
<dbReference type="Proteomes" id="UP001516400">
    <property type="component" value="Unassembled WGS sequence"/>
</dbReference>
<comment type="caution">
    <text evidence="1">The sequence shown here is derived from an EMBL/GenBank/DDBJ whole genome shotgun (WGS) entry which is preliminary data.</text>
</comment>
<feature type="non-terminal residue" evidence="1">
    <location>
        <position position="1"/>
    </location>
</feature>
<dbReference type="AlphaFoldDB" id="A0ABD2MT36"/>
<dbReference type="EMBL" id="JABFTP020000021">
    <property type="protein sequence ID" value="KAL3269382.1"/>
    <property type="molecule type" value="Genomic_DNA"/>
</dbReference>
<evidence type="ECO:0000313" key="2">
    <source>
        <dbReference type="Proteomes" id="UP001516400"/>
    </source>
</evidence>
<proteinExistence type="predicted"/>
<evidence type="ECO:0000313" key="1">
    <source>
        <dbReference type="EMBL" id="KAL3269382.1"/>
    </source>
</evidence>
<gene>
    <name evidence="1" type="ORF">HHI36_008452</name>
</gene>
<name>A0ABD2MT36_9CUCU</name>
<organism evidence="1 2">
    <name type="scientific">Cryptolaemus montrouzieri</name>
    <dbReference type="NCBI Taxonomy" id="559131"/>
    <lineage>
        <taxon>Eukaryota</taxon>
        <taxon>Metazoa</taxon>
        <taxon>Ecdysozoa</taxon>
        <taxon>Arthropoda</taxon>
        <taxon>Hexapoda</taxon>
        <taxon>Insecta</taxon>
        <taxon>Pterygota</taxon>
        <taxon>Neoptera</taxon>
        <taxon>Endopterygota</taxon>
        <taxon>Coleoptera</taxon>
        <taxon>Polyphaga</taxon>
        <taxon>Cucujiformia</taxon>
        <taxon>Coccinelloidea</taxon>
        <taxon>Coccinellidae</taxon>
        <taxon>Scymninae</taxon>
        <taxon>Scymnini</taxon>
        <taxon>Cryptolaemus</taxon>
    </lineage>
</organism>
<keyword evidence="2" id="KW-1185">Reference proteome</keyword>
<accession>A0ABD2MT36</accession>